<name>A0A420DPH8_9RHOB</name>
<dbReference type="AlphaFoldDB" id="A0A420DPH8"/>
<evidence type="ECO:0000313" key="2">
    <source>
        <dbReference type="Proteomes" id="UP000284407"/>
    </source>
</evidence>
<dbReference type="PROSITE" id="PS51318">
    <property type="entry name" value="TAT"/>
    <property type="match status" value="1"/>
</dbReference>
<keyword evidence="2" id="KW-1185">Reference proteome</keyword>
<comment type="caution">
    <text evidence="1">The sequence shown here is derived from an EMBL/GenBank/DDBJ whole genome shotgun (WGS) entry which is preliminary data.</text>
</comment>
<sequence length="49" mass="5254">MNNTPPEDRSWLDRRKLMLSGAAAAAALTLPMPGFAQTQSDPCKKATPP</sequence>
<dbReference type="Proteomes" id="UP000284407">
    <property type="component" value="Unassembled WGS sequence"/>
</dbReference>
<organism evidence="1 2">
    <name type="scientific">Sulfitobacter guttiformis</name>
    <dbReference type="NCBI Taxonomy" id="74349"/>
    <lineage>
        <taxon>Bacteria</taxon>
        <taxon>Pseudomonadati</taxon>
        <taxon>Pseudomonadota</taxon>
        <taxon>Alphaproteobacteria</taxon>
        <taxon>Rhodobacterales</taxon>
        <taxon>Roseobacteraceae</taxon>
        <taxon>Sulfitobacter</taxon>
    </lineage>
</organism>
<gene>
    <name evidence="1" type="ORF">C8N30_0734</name>
</gene>
<proteinExistence type="predicted"/>
<accession>A0A420DPH8</accession>
<dbReference type="InterPro" id="IPR006311">
    <property type="entry name" value="TAT_signal"/>
</dbReference>
<dbReference type="STRING" id="1443111.Z949_2723"/>
<dbReference type="EMBL" id="RAQK01000001">
    <property type="protein sequence ID" value="RKE96181.1"/>
    <property type="molecule type" value="Genomic_DNA"/>
</dbReference>
<dbReference type="RefSeq" id="WP_156949583.1">
    <property type="nucleotide sequence ID" value="NZ_RAQK01000001.1"/>
</dbReference>
<protein>
    <submittedName>
        <fullName evidence="1">Uncharacterized protein</fullName>
    </submittedName>
</protein>
<evidence type="ECO:0000313" key="1">
    <source>
        <dbReference type="EMBL" id="RKE96181.1"/>
    </source>
</evidence>
<reference evidence="1 2" key="1">
    <citation type="submission" date="2018-09" db="EMBL/GenBank/DDBJ databases">
        <title>Genomic Encyclopedia of Archaeal and Bacterial Type Strains, Phase II (KMG-II): from individual species to whole genera.</title>
        <authorList>
            <person name="Goeker M."/>
        </authorList>
    </citation>
    <scope>NUCLEOTIDE SEQUENCE [LARGE SCALE GENOMIC DNA]</scope>
    <source>
        <strain evidence="1 2">DSM 11458</strain>
    </source>
</reference>